<proteinExistence type="inferred from homology"/>
<dbReference type="InterPro" id="IPR024083">
    <property type="entry name" value="Fumarase/histidase_N"/>
</dbReference>
<dbReference type="GO" id="GO:0042450">
    <property type="term" value="P:L-arginine biosynthetic process via ornithine"/>
    <property type="evidence" value="ECO:0007669"/>
    <property type="project" value="UniProtKB-UniRule"/>
</dbReference>
<dbReference type="UniPathway" id="UPA00068">
    <property type="reaction ID" value="UER00114"/>
</dbReference>
<evidence type="ECO:0000256" key="1">
    <source>
        <dbReference type="ARBA" id="ARBA00000985"/>
    </source>
</evidence>
<dbReference type="FunFam" id="1.20.200.10:FF:000006">
    <property type="entry name" value="Argininosuccinate lyase"/>
    <property type="match status" value="1"/>
</dbReference>
<comment type="similarity">
    <text evidence="10">Belongs to the lyase 1 family. Argininosuccinate lyase subfamily.</text>
</comment>
<evidence type="ECO:0000256" key="10">
    <source>
        <dbReference type="HAMAP-Rule" id="MF_00006"/>
    </source>
</evidence>
<dbReference type="PRINTS" id="PR00149">
    <property type="entry name" value="FUMRATELYASE"/>
</dbReference>
<evidence type="ECO:0000259" key="11">
    <source>
        <dbReference type="Pfam" id="PF00206"/>
    </source>
</evidence>
<protein>
    <recommendedName>
        <fullName evidence="5 10">Argininosuccinate lyase</fullName>
        <shortName evidence="10">ASAL</shortName>
        <ecNumber evidence="5 10">4.3.2.1</ecNumber>
    </recommendedName>
    <alternativeName>
        <fullName evidence="10">Arginosuccinase</fullName>
    </alternativeName>
</protein>
<name>A0A1W1VAR4_9FIRM</name>
<dbReference type="CDD" id="cd01359">
    <property type="entry name" value="Argininosuccinate_lyase"/>
    <property type="match status" value="1"/>
</dbReference>
<dbReference type="InterPro" id="IPR009049">
    <property type="entry name" value="Argininosuccinate_lyase"/>
</dbReference>
<accession>A0A1W1VAR4</accession>
<comment type="catalytic activity">
    <reaction evidence="1 10">
        <text>2-(N(omega)-L-arginino)succinate = fumarate + L-arginine</text>
        <dbReference type="Rhea" id="RHEA:24020"/>
        <dbReference type="ChEBI" id="CHEBI:29806"/>
        <dbReference type="ChEBI" id="CHEBI:32682"/>
        <dbReference type="ChEBI" id="CHEBI:57472"/>
        <dbReference type="EC" id="4.3.2.1"/>
    </reaction>
</comment>
<dbReference type="InterPro" id="IPR000362">
    <property type="entry name" value="Fumarate_lyase_fam"/>
</dbReference>
<dbReference type="InterPro" id="IPR029419">
    <property type="entry name" value="Arg_succ_lyase_C"/>
</dbReference>
<keyword evidence="9 10" id="KW-0456">Lyase</keyword>
<evidence type="ECO:0000256" key="5">
    <source>
        <dbReference type="ARBA" id="ARBA00012338"/>
    </source>
</evidence>
<dbReference type="PROSITE" id="PS00163">
    <property type="entry name" value="FUMARATE_LYASES"/>
    <property type="match status" value="1"/>
</dbReference>
<dbReference type="Pfam" id="PF14698">
    <property type="entry name" value="ASL_C2"/>
    <property type="match status" value="1"/>
</dbReference>
<comment type="pathway">
    <text evidence="3 10">Amino-acid biosynthesis; L-arginine biosynthesis; L-arginine from L-ornithine and carbamoyl phosphate: step 3/3.</text>
</comment>
<gene>
    <name evidence="10" type="primary">argH</name>
    <name evidence="13" type="ORF">SAMN00808754_0290</name>
</gene>
<keyword evidence="7 10" id="KW-0055">Arginine biosynthesis</keyword>
<organism evidence="13 14">
    <name type="scientific">Thermanaeromonas toyohensis ToBE</name>
    <dbReference type="NCBI Taxonomy" id="698762"/>
    <lineage>
        <taxon>Bacteria</taxon>
        <taxon>Bacillati</taxon>
        <taxon>Bacillota</taxon>
        <taxon>Clostridia</taxon>
        <taxon>Neomoorellales</taxon>
        <taxon>Neomoorellaceae</taxon>
        <taxon>Thermanaeromonas</taxon>
    </lineage>
</organism>
<dbReference type="Gene3D" id="1.10.275.10">
    <property type="entry name" value="Fumarase/aspartase (N-terminal domain)"/>
    <property type="match status" value="1"/>
</dbReference>
<dbReference type="HAMAP" id="MF_00006">
    <property type="entry name" value="Arg_succ_lyase"/>
    <property type="match status" value="1"/>
</dbReference>
<evidence type="ECO:0000256" key="6">
    <source>
        <dbReference type="ARBA" id="ARBA00022490"/>
    </source>
</evidence>
<dbReference type="EMBL" id="LT838272">
    <property type="protein sequence ID" value="SMB90405.1"/>
    <property type="molecule type" value="Genomic_DNA"/>
</dbReference>
<dbReference type="NCBIfam" id="TIGR00838">
    <property type="entry name" value="argH"/>
    <property type="match status" value="1"/>
</dbReference>
<feature type="domain" description="Argininosuccinate lyase C-terminal" evidence="12">
    <location>
        <begin position="364"/>
        <end position="432"/>
    </location>
</feature>
<dbReference type="Proteomes" id="UP000192569">
    <property type="component" value="Chromosome I"/>
</dbReference>
<dbReference type="FunFam" id="1.10.40.30:FF:000001">
    <property type="entry name" value="Argininosuccinate lyase"/>
    <property type="match status" value="1"/>
</dbReference>
<evidence type="ECO:0000256" key="3">
    <source>
        <dbReference type="ARBA" id="ARBA00004941"/>
    </source>
</evidence>
<evidence type="ECO:0000256" key="7">
    <source>
        <dbReference type="ARBA" id="ARBA00022571"/>
    </source>
</evidence>
<keyword evidence="6 10" id="KW-0963">Cytoplasm</keyword>
<dbReference type="PANTHER" id="PTHR43814:SF1">
    <property type="entry name" value="ARGININOSUCCINATE LYASE"/>
    <property type="match status" value="1"/>
</dbReference>
<dbReference type="PANTHER" id="PTHR43814">
    <property type="entry name" value="ARGININOSUCCINATE LYASE"/>
    <property type="match status" value="1"/>
</dbReference>
<keyword evidence="8 10" id="KW-0028">Amino-acid biosynthesis</keyword>
<dbReference type="EC" id="4.3.2.1" evidence="5 10"/>
<dbReference type="InterPro" id="IPR008948">
    <property type="entry name" value="L-Aspartase-like"/>
</dbReference>
<dbReference type="Gene3D" id="1.10.40.30">
    <property type="entry name" value="Fumarase/aspartase (C-terminal domain)"/>
    <property type="match status" value="1"/>
</dbReference>
<dbReference type="InterPro" id="IPR020557">
    <property type="entry name" value="Fumarate_lyase_CS"/>
</dbReference>
<evidence type="ECO:0000256" key="4">
    <source>
        <dbReference type="ARBA" id="ARBA00005552"/>
    </source>
</evidence>
<dbReference type="SUPFAM" id="SSF48557">
    <property type="entry name" value="L-aspartase-like"/>
    <property type="match status" value="1"/>
</dbReference>
<evidence type="ECO:0000259" key="12">
    <source>
        <dbReference type="Pfam" id="PF14698"/>
    </source>
</evidence>
<dbReference type="FunFam" id="1.10.275.10:FF:000002">
    <property type="entry name" value="Argininosuccinate lyase"/>
    <property type="match status" value="1"/>
</dbReference>
<dbReference type="Pfam" id="PF00206">
    <property type="entry name" value="Lyase_1"/>
    <property type="match status" value="1"/>
</dbReference>
<sequence>MGMKLWGGRFRKDTAKIVEEFHSSLSFDHRLYRQDIQGSIAHARMLAAVGLLTVDEAQEIIEGLKGILKDIEAGRLSFEGAEDIHTYIEKVLTQRIGEAGKKLHTARSRNDQVALDLRLFLKEEIPEISYLLHRLQEVLVNLAQEHLNTIMPGYTHLQRAQPVTLAHHFLAYFEMLERDQGRLMDCLKRLDVSPLGSGALAGTTLPIDREMVARELGFKEIAANSLDAVGDRDFAIEFLAAASLLMMHLSRLAEEIILWSTEEFGFLELDDAYTTGSSMMPQKKNPDVAELVRGKTGRVYGHLVGLLTVLKGLPLAYNKDLQEDKEGVFDTVDTLKGCLAALTPLLATAKFKTQRMRAAAEGGFSNATDVAEYLVRKGVPFREAHSIVGALVLRCLERGCRLQDLSLEEFKAFSPLFSEDIYEQLSVEACLARRNLPGGPAPQAVKKALERAQGLLAQRAGFFKL</sequence>
<dbReference type="Gene3D" id="1.20.200.10">
    <property type="entry name" value="Fumarase/aspartase (Central domain)"/>
    <property type="match status" value="1"/>
</dbReference>
<dbReference type="GO" id="GO:0004056">
    <property type="term" value="F:argininosuccinate lyase activity"/>
    <property type="evidence" value="ECO:0007669"/>
    <property type="project" value="UniProtKB-UniRule"/>
</dbReference>
<evidence type="ECO:0000256" key="8">
    <source>
        <dbReference type="ARBA" id="ARBA00022605"/>
    </source>
</evidence>
<dbReference type="InterPro" id="IPR022761">
    <property type="entry name" value="Fumarate_lyase_N"/>
</dbReference>
<dbReference type="PRINTS" id="PR00145">
    <property type="entry name" value="ARGSUCLYASE"/>
</dbReference>
<evidence type="ECO:0000256" key="9">
    <source>
        <dbReference type="ARBA" id="ARBA00023239"/>
    </source>
</evidence>
<dbReference type="GO" id="GO:0005829">
    <property type="term" value="C:cytosol"/>
    <property type="evidence" value="ECO:0007669"/>
    <property type="project" value="TreeGrafter"/>
</dbReference>
<comment type="similarity">
    <text evidence="4">In the N-terminal section; belongs to the lyase 1 family. Argininosuccinate lyase subfamily.</text>
</comment>
<dbReference type="STRING" id="698762.SAMN00808754_0290"/>
<feature type="domain" description="Fumarate lyase N-terminal" evidence="11">
    <location>
        <begin position="8"/>
        <end position="301"/>
    </location>
</feature>
<evidence type="ECO:0000256" key="2">
    <source>
        <dbReference type="ARBA" id="ARBA00004496"/>
    </source>
</evidence>
<keyword evidence="14" id="KW-1185">Reference proteome</keyword>
<evidence type="ECO:0000313" key="13">
    <source>
        <dbReference type="EMBL" id="SMB90405.1"/>
    </source>
</evidence>
<reference evidence="13 14" key="1">
    <citation type="submission" date="2017-04" db="EMBL/GenBank/DDBJ databases">
        <authorList>
            <person name="Afonso C.L."/>
            <person name="Miller P.J."/>
            <person name="Scott M.A."/>
            <person name="Spackman E."/>
            <person name="Goraichik I."/>
            <person name="Dimitrov K.M."/>
            <person name="Suarez D.L."/>
            <person name="Swayne D.E."/>
        </authorList>
    </citation>
    <scope>NUCLEOTIDE SEQUENCE [LARGE SCALE GENOMIC DNA]</scope>
    <source>
        <strain evidence="13 14">ToBE</strain>
    </source>
</reference>
<evidence type="ECO:0000313" key="14">
    <source>
        <dbReference type="Proteomes" id="UP000192569"/>
    </source>
</evidence>
<comment type="subcellular location">
    <subcellularLocation>
        <location evidence="2 10">Cytoplasm</location>
    </subcellularLocation>
</comment>
<dbReference type="AlphaFoldDB" id="A0A1W1VAR4"/>